<dbReference type="InterPro" id="IPR036890">
    <property type="entry name" value="HATPase_C_sf"/>
</dbReference>
<dbReference type="GO" id="GO:0010906">
    <property type="term" value="P:regulation of glucose metabolic process"/>
    <property type="evidence" value="ECO:0007669"/>
    <property type="project" value="TreeGrafter"/>
</dbReference>
<feature type="compositionally biased region" description="Polar residues" evidence="9">
    <location>
        <begin position="75"/>
        <end position="84"/>
    </location>
</feature>
<feature type="compositionally biased region" description="Acidic residues" evidence="9">
    <location>
        <begin position="406"/>
        <end position="418"/>
    </location>
</feature>
<evidence type="ECO:0000256" key="5">
    <source>
        <dbReference type="ARBA" id="ARBA00022777"/>
    </source>
</evidence>
<sequence>MALSRYACGRCFLRRGPGIRNRNHHRFGFDFDYRSSASAVPATAFAVSRGFSSLGPSTGPPRGTCQSRSSQSRSLDCSQHSRNVTSPRATATSSSRFFSTQSSQSSSSPTSPQSGRSSGLPPQSRTPSFDREVAQLATLPLHPLTLSDLVRFGKPPLSPDLLLASASFTLRVLPIRIARRILSLRNLPYIVVSNPHISQIYNNYLHSLRLLLSFPKENFPSNLKEEARFNDVLSEIVDTHSNTIPSLARGFSECKRYVAPDVTTDFLEEHLRARIGTRLLAEQHLALHDASLTSDGHTLPGVQATDPKASLSTYIGTIDTHLNPTSIVKYCADFVGDICDMKYGVRPTVIVDGMTDAKFAYVPGHLEYILTELLKNAFRATIEKGNVDKPIIVTIASAGMERYDDGSDSDSDSDDEDGSSSIKMENDHSSGIQLDDWFSAVRPGTEVQGDGLKSDILGIYGSSGTGDSSGADTMRAEAARAVTIRIRDRGGGIAPEHLPLIFKYSFTTFNNSTTVGGNGGYGGNDSGGLDVISTAMNEVESSTIAGLGFGMGLSRSYAQFFGGDLKVESLFGWGTDVYLGLRGLDVDR</sequence>
<evidence type="ECO:0000256" key="2">
    <source>
        <dbReference type="ARBA" id="ARBA00022553"/>
    </source>
</evidence>
<evidence type="ECO:0000256" key="7">
    <source>
        <dbReference type="ARBA" id="ARBA00023128"/>
    </source>
</evidence>
<dbReference type="PANTHER" id="PTHR11947">
    <property type="entry name" value="PYRUVATE DEHYDROGENASE KINASE"/>
    <property type="match status" value="1"/>
</dbReference>
<comment type="similarity">
    <text evidence="1 8">Belongs to the PDK/BCKDK protein kinase family.</text>
</comment>
<keyword evidence="3 8" id="KW-0808">Transferase</keyword>
<proteinExistence type="inferred from homology"/>
<dbReference type="SMART" id="SM00387">
    <property type="entry name" value="HATPase_c"/>
    <property type="match status" value="1"/>
</dbReference>
<evidence type="ECO:0000313" key="11">
    <source>
        <dbReference type="EMBL" id="KAK6506710.1"/>
    </source>
</evidence>
<dbReference type="Pfam" id="PF10436">
    <property type="entry name" value="BCDHK_Adom3"/>
    <property type="match status" value="1"/>
</dbReference>
<feature type="region of interest" description="Disordered" evidence="9">
    <location>
        <begin position="403"/>
        <end position="427"/>
    </location>
</feature>
<organism evidence="11 12">
    <name type="scientific">Arthrobotrys musiformis</name>
    <dbReference type="NCBI Taxonomy" id="47236"/>
    <lineage>
        <taxon>Eukaryota</taxon>
        <taxon>Fungi</taxon>
        <taxon>Dikarya</taxon>
        <taxon>Ascomycota</taxon>
        <taxon>Pezizomycotina</taxon>
        <taxon>Orbiliomycetes</taxon>
        <taxon>Orbiliales</taxon>
        <taxon>Orbiliaceae</taxon>
        <taxon>Arthrobotrys</taxon>
    </lineage>
</organism>
<feature type="region of interest" description="Disordered" evidence="9">
    <location>
        <begin position="52"/>
        <end position="128"/>
    </location>
</feature>
<evidence type="ECO:0000256" key="1">
    <source>
        <dbReference type="ARBA" id="ARBA00006155"/>
    </source>
</evidence>
<keyword evidence="12" id="KW-1185">Reference proteome</keyword>
<dbReference type="GO" id="GO:0005524">
    <property type="term" value="F:ATP binding"/>
    <property type="evidence" value="ECO:0007669"/>
    <property type="project" value="UniProtKB-UniRule"/>
</dbReference>
<dbReference type="GO" id="GO:0004740">
    <property type="term" value="F:pyruvate dehydrogenase (acetyl-transferring) kinase activity"/>
    <property type="evidence" value="ECO:0007669"/>
    <property type="project" value="TreeGrafter"/>
</dbReference>
<evidence type="ECO:0000256" key="9">
    <source>
        <dbReference type="SAM" id="MobiDB-lite"/>
    </source>
</evidence>
<dbReference type="AlphaFoldDB" id="A0AAV9WF39"/>
<dbReference type="EC" id="2.7.11.-" evidence="8"/>
<feature type="compositionally biased region" description="Low complexity" evidence="9">
    <location>
        <begin position="85"/>
        <end position="119"/>
    </location>
</feature>
<dbReference type="GO" id="GO:0005759">
    <property type="term" value="C:mitochondrial matrix"/>
    <property type="evidence" value="ECO:0007669"/>
    <property type="project" value="UniProtKB-SubCell"/>
</dbReference>
<comment type="subcellular location">
    <subcellularLocation>
        <location evidence="8">Mitochondrion matrix</location>
    </subcellularLocation>
</comment>
<comment type="caution">
    <text evidence="11">The sequence shown here is derived from an EMBL/GenBank/DDBJ whole genome shotgun (WGS) entry which is preliminary data.</text>
</comment>
<dbReference type="SUPFAM" id="SSF55874">
    <property type="entry name" value="ATPase domain of HSP90 chaperone/DNA topoisomerase II/histidine kinase"/>
    <property type="match status" value="2"/>
</dbReference>
<dbReference type="Gene3D" id="1.20.140.20">
    <property type="entry name" value="Alpha-ketoacid/pyruvate dehydrogenase kinase, N-terminal domain"/>
    <property type="match status" value="1"/>
</dbReference>
<dbReference type="InterPro" id="IPR039028">
    <property type="entry name" value="BCKD/PDK"/>
</dbReference>
<keyword evidence="6 8" id="KW-0067">ATP-binding</keyword>
<keyword evidence="7 8" id="KW-0496">Mitochondrion</keyword>
<evidence type="ECO:0000256" key="8">
    <source>
        <dbReference type="RuleBase" id="RU366032"/>
    </source>
</evidence>
<name>A0AAV9WF39_9PEZI</name>
<accession>A0AAV9WF39</accession>
<dbReference type="PANTHER" id="PTHR11947:SF20">
    <property type="entry name" value="[3-METHYL-2-OXOBUTANOATE DEHYDROGENASE [LIPOAMIDE]] KINASE, MITOCHONDRIAL"/>
    <property type="match status" value="1"/>
</dbReference>
<feature type="domain" description="Histidine kinase/HSP90-like ATPase" evidence="10">
    <location>
        <begin position="361"/>
        <end position="585"/>
    </location>
</feature>
<dbReference type="InterPro" id="IPR036784">
    <property type="entry name" value="AK/P_DHK_N_sf"/>
</dbReference>
<dbReference type="EMBL" id="JAVHJL010000003">
    <property type="protein sequence ID" value="KAK6506710.1"/>
    <property type="molecule type" value="Genomic_DNA"/>
</dbReference>
<keyword evidence="5 8" id="KW-0418">Kinase</keyword>
<keyword evidence="4 8" id="KW-0547">Nucleotide-binding</keyword>
<dbReference type="InterPro" id="IPR018955">
    <property type="entry name" value="BCDHK/PDK_N"/>
</dbReference>
<reference evidence="11 12" key="1">
    <citation type="submission" date="2023-08" db="EMBL/GenBank/DDBJ databases">
        <authorList>
            <person name="Palmer J.M."/>
        </authorList>
    </citation>
    <scope>NUCLEOTIDE SEQUENCE [LARGE SCALE GENOMIC DNA]</scope>
    <source>
        <strain evidence="11 12">TWF481</strain>
    </source>
</reference>
<keyword evidence="2" id="KW-0597">Phosphoprotein</keyword>
<dbReference type="SUPFAM" id="SSF69012">
    <property type="entry name" value="alpha-ketoacid dehydrogenase kinase, N-terminal domain"/>
    <property type="match status" value="1"/>
</dbReference>
<evidence type="ECO:0000256" key="4">
    <source>
        <dbReference type="ARBA" id="ARBA00022741"/>
    </source>
</evidence>
<dbReference type="InterPro" id="IPR003594">
    <property type="entry name" value="HATPase_dom"/>
</dbReference>
<dbReference type="Gene3D" id="3.30.565.10">
    <property type="entry name" value="Histidine kinase-like ATPase, C-terminal domain"/>
    <property type="match status" value="1"/>
</dbReference>
<evidence type="ECO:0000313" key="12">
    <source>
        <dbReference type="Proteomes" id="UP001370758"/>
    </source>
</evidence>
<gene>
    <name evidence="11" type="ORF">TWF481_005169</name>
</gene>
<protein>
    <recommendedName>
        <fullName evidence="8">Protein-serine/threonine kinase</fullName>
        <ecNumber evidence="8">2.7.11.-</ecNumber>
    </recommendedName>
</protein>
<evidence type="ECO:0000256" key="3">
    <source>
        <dbReference type="ARBA" id="ARBA00022679"/>
    </source>
</evidence>
<evidence type="ECO:0000259" key="10">
    <source>
        <dbReference type="SMART" id="SM00387"/>
    </source>
</evidence>
<evidence type="ECO:0000256" key="6">
    <source>
        <dbReference type="ARBA" id="ARBA00022840"/>
    </source>
</evidence>
<dbReference type="Proteomes" id="UP001370758">
    <property type="component" value="Unassembled WGS sequence"/>
</dbReference>